<dbReference type="EMBL" id="CP037940">
    <property type="protein sequence ID" value="QBO35120.1"/>
    <property type="molecule type" value="Genomic_DNA"/>
</dbReference>
<proteinExistence type="predicted"/>
<keyword evidence="3" id="KW-1185">Reference proteome</keyword>
<accession>A0A4P6YR76</accession>
<keyword evidence="1" id="KW-0812">Transmembrane</keyword>
<evidence type="ECO:0000313" key="2">
    <source>
        <dbReference type="EMBL" id="QBO35120.1"/>
    </source>
</evidence>
<reference evidence="3" key="1">
    <citation type="submission" date="2019-03" db="EMBL/GenBank/DDBJ databases">
        <title>Weissella sp. 26KH-42 Genome sequencing.</title>
        <authorList>
            <person name="Heo J."/>
            <person name="Kim S.-J."/>
            <person name="Kim J.-S."/>
            <person name="Hong S.-B."/>
            <person name="Kwon S.-W."/>
        </authorList>
    </citation>
    <scope>NUCLEOTIDE SEQUENCE [LARGE SCALE GENOMIC DNA]</scope>
    <source>
        <strain evidence="3">26KH-42</strain>
    </source>
</reference>
<dbReference type="Proteomes" id="UP000292886">
    <property type="component" value="Chromosome"/>
</dbReference>
<dbReference type="RefSeq" id="WP_133362200.1">
    <property type="nucleotide sequence ID" value="NZ_CP037940.1"/>
</dbReference>
<feature type="transmembrane region" description="Helical" evidence="1">
    <location>
        <begin position="48"/>
        <end position="80"/>
    </location>
</feature>
<protein>
    <submittedName>
        <fullName evidence="2">Uncharacterized protein</fullName>
    </submittedName>
</protein>
<gene>
    <name evidence="2" type="ORF">EQG49_00940</name>
</gene>
<feature type="transmembrane region" description="Helical" evidence="1">
    <location>
        <begin position="108"/>
        <end position="125"/>
    </location>
</feature>
<evidence type="ECO:0000313" key="3">
    <source>
        <dbReference type="Proteomes" id="UP000292886"/>
    </source>
</evidence>
<keyword evidence="1" id="KW-0472">Membrane</keyword>
<organism evidence="2 3">
    <name type="scientific">Periweissella cryptocerci</name>
    <dbReference type="NCBI Taxonomy" id="2506420"/>
    <lineage>
        <taxon>Bacteria</taxon>
        <taxon>Bacillati</taxon>
        <taxon>Bacillota</taxon>
        <taxon>Bacilli</taxon>
        <taxon>Lactobacillales</taxon>
        <taxon>Lactobacillaceae</taxon>
        <taxon>Periweissella</taxon>
    </lineage>
</organism>
<evidence type="ECO:0000256" key="1">
    <source>
        <dbReference type="SAM" id="Phobius"/>
    </source>
</evidence>
<sequence length="126" mass="13946">MLTIITFIIGTILILLSLFYRSQAEIVANGLNMKMITIANRNRVVIALATIALISAVLLPGVWNRVLLLVALVLIGYVLLNANQRLKRQIASLVASTATNKYRMLSRLYLDLLGLGLLVYFVGLVY</sequence>
<keyword evidence="1" id="KW-1133">Transmembrane helix</keyword>
<dbReference type="KEGG" id="wei:EQG49_00940"/>
<dbReference type="AlphaFoldDB" id="A0A4P6YR76"/>
<name>A0A4P6YR76_9LACO</name>